<dbReference type="Proteomes" id="UP000006431">
    <property type="component" value="Unassembled WGS sequence"/>
</dbReference>
<dbReference type="GO" id="GO:0000976">
    <property type="term" value="F:transcription cis-regulatory region binding"/>
    <property type="evidence" value="ECO:0007669"/>
    <property type="project" value="TreeGrafter"/>
</dbReference>
<dbReference type="PATRIC" id="fig|929558.5.peg.315"/>
<evidence type="ECO:0000256" key="7">
    <source>
        <dbReference type="PROSITE-ProRule" id="PRU01091"/>
    </source>
</evidence>
<dbReference type="GO" id="GO:0005829">
    <property type="term" value="C:cytosol"/>
    <property type="evidence" value="ECO:0007669"/>
    <property type="project" value="TreeGrafter"/>
</dbReference>
<protein>
    <submittedName>
        <fullName evidence="10">Two-component response regulator</fullName>
    </submittedName>
</protein>
<feature type="DNA-binding region" description="OmpR/PhoB-type" evidence="7">
    <location>
        <begin position="135"/>
        <end position="229"/>
    </location>
</feature>
<dbReference type="InterPro" id="IPR036388">
    <property type="entry name" value="WH-like_DNA-bd_sf"/>
</dbReference>
<evidence type="ECO:0000256" key="4">
    <source>
        <dbReference type="ARBA" id="ARBA00023125"/>
    </source>
</evidence>
<dbReference type="SMART" id="SM00448">
    <property type="entry name" value="REC"/>
    <property type="match status" value="1"/>
</dbReference>
<keyword evidence="3" id="KW-0805">Transcription regulation</keyword>
<keyword evidence="11" id="KW-1185">Reference proteome</keyword>
<dbReference type="OrthoDB" id="5365488at2"/>
<dbReference type="PROSITE" id="PS50110">
    <property type="entry name" value="RESPONSE_REGULATORY"/>
    <property type="match status" value="1"/>
</dbReference>
<accession>B6BNP0</accession>
<dbReference type="RefSeq" id="WP_008340021.1">
    <property type="nucleotide sequence ID" value="NZ_AFRZ01000001.1"/>
</dbReference>
<sequence length="230" mass="26211">MNPLSLKVLKNLNVLYIEDDPLVAKQTIGLLEHYFCNVLHSDNAEDALKIFNTEHVHILITDIELPGISGLELCEEIRKFNYHIPIFITSIHNDKEMLMKAIKLNLVNYLVKPVSTTSITKTLIESLEHLNREGEFLVRLNNSVDYHPLSNELVVEGKTISLSLSEVKLLDLLIINKNKVVYKSTIEHALNPDETISDSAFRNILYRMRKKIGKDSIISVSRVGLKLLLK</sequence>
<evidence type="ECO:0000256" key="6">
    <source>
        <dbReference type="PROSITE-ProRule" id="PRU00169"/>
    </source>
</evidence>
<dbReference type="AlphaFoldDB" id="B6BNP0"/>
<dbReference type="GO" id="GO:0032993">
    <property type="term" value="C:protein-DNA complex"/>
    <property type="evidence" value="ECO:0007669"/>
    <property type="project" value="TreeGrafter"/>
</dbReference>
<dbReference type="Gene3D" id="3.40.50.2300">
    <property type="match status" value="1"/>
</dbReference>
<gene>
    <name evidence="10" type="ORF">SMGD1_0316</name>
</gene>
<evidence type="ECO:0000256" key="2">
    <source>
        <dbReference type="ARBA" id="ARBA00023012"/>
    </source>
</evidence>
<dbReference type="CDD" id="cd00156">
    <property type="entry name" value="REC"/>
    <property type="match status" value="1"/>
</dbReference>
<dbReference type="Pfam" id="PF00486">
    <property type="entry name" value="Trans_reg_C"/>
    <property type="match status" value="1"/>
</dbReference>
<dbReference type="eggNOG" id="COG0745">
    <property type="taxonomic scope" value="Bacteria"/>
</dbReference>
<dbReference type="STRING" id="929558.SMGD1_0316"/>
<dbReference type="InterPro" id="IPR001789">
    <property type="entry name" value="Sig_transdc_resp-reg_receiver"/>
</dbReference>
<organism evidence="10 11">
    <name type="scientific">Sulfurimonas gotlandica (strain DSM 19862 / JCM 16533 / GD1)</name>
    <dbReference type="NCBI Taxonomy" id="929558"/>
    <lineage>
        <taxon>Bacteria</taxon>
        <taxon>Pseudomonadati</taxon>
        <taxon>Campylobacterota</taxon>
        <taxon>Epsilonproteobacteria</taxon>
        <taxon>Campylobacterales</taxon>
        <taxon>Sulfurimonadaceae</taxon>
        <taxon>Sulfurimonas</taxon>
    </lineage>
</organism>
<evidence type="ECO:0000256" key="5">
    <source>
        <dbReference type="ARBA" id="ARBA00023163"/>
    </source>
</evidence>
<feature type="modified residue" description="4-aspartylphosphate" evidence="6">
    <location>
        <position position="62"/>
    </location>
</feature>
<dbReference type="GO" id="GO:0006355">
    <property type="term" value="P:regulation of DNA-templated transcription"/>
    <property type="evidence" value="ECO:0007669"/>
    <property type="project" value="InterPro"/>
</dbReference>
<dbReference type="InterPro" id="IPR039420">
    <property type="entry name" value="WalR-like"/>
</dbReference>
<dbReference type="HOGENOM" id="CLU_000445_30_3_7"/>
<dbReference type="PROSITE" id="PS51755">
    <property type="entry name" value="OMPR_PHOB"/>
    <property type="match status" value="1"/>
</dbReference>
<keyword evidence="5" id="KW-0804">Transcription</keyword>
<dbReference type="PANTHER" id="PTHR48111">
    <property type="entry name" value="REGULATOR OF RPOS"/>
    <property type="match status" value="1"/>
</dbReference>
<dbReference type="Pfam" id="PF00072">
    <property type="entry name" value="Response_reg"/>
    <property type="match status" value="1"/>
</dbReference>
<comment type="caution">
    <text evidence="10">The sequence shown here is derived from an EMBL/GenBank/DDBJ whole genome shotgun (WGS) entry which is preliminary data.</text>
</comment>
<dbReference type="PANTHER" id="PTHR48111:SF1">
    <property type="entry name" value="TWO-COMPONENT RESPONSE REGULATOR ORR33"/>
    <property type="match status" value="1"/>
</dbReference>
<dbReference type="InterPro" id="IPR011006">
    <property type="entry name" value="CheY-like_superfamily"/>
</dbReference>
<feature type="domain" description="Response regulatory" evidence="8">
    <location>
        <begin position="13"/>
        <end position="127"/>
    </location>
</feature>
<keyword evidence="2" id="KW-0902">Two-component regulatory system</keyword>
<dbReference type="EMBL" id="AFRZ01000001">
    <property type="protein sequence ID" value="EHP28843.1"/>
    <property type="molecule type" value="Genomic_DNA"/>
</dbReference>
<dbReference type="GO" id="GO:0000156">
    <property type="term" value="F:phosphorelay response regulator activity"/>
    <property type="evidence" value="ECO:0007669"/>
    <property type="project" value="TreeGrafter"/>
</dbReference>
<evidence type="ECO:0000256" key="1">
    <source>
        <dbReference type="ARBA" id="ARBA00022553"/>
    </source>
</evidence>
<keyword evidence="1 6" id="KW-0597">Phosphoprotein</keyword>
<keyword evidence="4 7" id="KW-0238">DNA-binding</keyword>
<dbReference type="SMART" id="SM00862">
    <property type="entry name" value="Trans_reg_C"/>
    <property type="match status" value="1"/>
</dbReference>
<proteinExistence type="predicted"/>
<name>B6BNP0_SULGG</name>
<dbReference type="SUPFAM" id="SSF52172">
    <property type="entry name" value="CheY-like"/>
    <property type="match status" value="1"/>
</dbReference>
<feature type="domain" description="OmpR/PhoB-type" evidence="9">
    <location>
        <begin position="135"/>
        <end position="229"/>
    </location>
</feature>
<reference evidence="10 11" key="1">
    <citation type="journal article" date="2012" name="Proc. Natl. Acad. Sci. U.S.A.">
        <title>Genome and physiology of a model Epsilonproteobacterium responsible for sulfide detoxification in marine oxygen depletion zones.</title>
        <authorList>
            <person name="Grote J."/>
            <person name="Schott T."/>
            <person name="Bruckner C.G."/>
            <person name="Glockner F.O."/>
            <person name="Jost G."/>
            <person name="Teeling H."/>
            <person name="Labrenz M."/>
            <person name="Jurgens K."/>
        </authorList>
    </citation>
    <scope>NUCLEOTIDE SEQUENCE [LARGE SCALE GENOMIC DNA]</scope>
    <source>
        <strain evidence="10 11">GD1</strain>
    </source>
</reference>
<evidence type="ECO:0000313" key="11">
    <source>
        <dbReference type="Proteomes" id="UP000006431"/>
    </source>
</evidence>
<evidence type="ECO:0000256" key="3">
    <source>
        <dbReference type="ARBA" id="ARBA00023015"/>
    </source>
</evidence>
<dbReference type="Gene3D" id="1.10.10.10">
    <property type="entry name" value="Winged helix-like DNA-binding domain superfamily/Winged helix DNA-binding domain"/>
    <property type="match status" value="1"/>
</dbReference>
<evidence type="ECO:0000259" key="8">
    <source>
        <dbReference type="PROSITE" id="PS50110"/>
    </source>
</evidence>
<evidence type="ECO:0000259" key="9">
    <source>
        <dbReference type="PROSITE" id="PS51755"/>
    </source>
</evidence>
<dbReference type="InterPro" id="IPR001867">
    <property type="entry name" value="OmpR/PhoB-type_DNA-bd"/>
</dbReference>
<evidence type="ECO:0000313" key="10">
    <source>
        <dbReference type="EMBL" id="EHP28843.1"/>
    </source>
</evidence>
<accession>H1FU77</accession>